<dbReference type="Gene3D" id="1.20.120.450">
    <property type="entry name" value="dinb family like domain"/>
    <property type="match status" value="1"/>
</dbReference>
<dbReference type="OrthoDB" id="5178565at2"/>
<dbReference type="Proteomes" id="UP000234206">
    <property type="component" value="Unassembled WGS sequence"/>
</dbReference>
<dbReference type="InterPro" id="IPR034660">
    <property type="entry name" value="DinB/YfiT-like"/>
</dbReference>
<accession>A0A2I1PAG9</accession>
<keyword evidence="3" id="KW-1185">Reference proteome</keyword>
<organism evidence="2 3">
    <name type="scientific">Kytococcus schroeteri</name>
    <dbReference type="NCBI Taxonomy" id="138300"/>
    <lineage>
        <taxon>Bacteria</taxon>
        <taxon>Bacillati</taxon>
        <taxon>Actinomycetota</taxon>
        <taxon>Actinomycetes</taxon>
        <taxon>Micrococcales</taxon>
        <taxon>Kytococcaceae</taxon>
        <taxon>Kytococcus</taxon>
    </lineage>
</organism>
<name>A0A2I1PAG9_9MICO</name>
<feature type="domain" description="Mycothiol-dependent maleylpyruvate isomerase metal-binding" evidence="1">
    <location>
        <begin position="27"/>
        <end position="115"/>
    </location>
</feature>
<proteinExistence type="predicted"/>
<dbReference type="InterPro" id="IPR017517">
    <property type="entry name" value="Maleyloyr_isom"/>
</dbReference>
<dbReference type="InterPro" id="IPR024344">
    <property type="entry name" value="MDMPI_metal-binding"/>
</dbReference>
<evidence type="ECO:0000313" key="3">
    <source>
        <dbReference type="Proteomes" id="UP000234206"/>
    </source>
</evidence>
<dbReference type="GO" id="GO:0046872">
    <property type="term" value="F:metal ion binding"/>
    <property type="evidence" value="ECO:0007669"/>
    <property type="project" value="InterPro"/>
</dbReference>
<reference evidence="2 3" key="1">
    <citation type="submission" date="2017-12" db="EMBL/GenBank/DDBJ databases">
        <title>Phylogenetic diversity of female urinary microbiome.</title>
        <authorList>
            <person name="Thomas-White K."/>
            <person name="Wolfe A.J."/>
        </authorList>
    </citation>
    <scope>NUCLEOTIDE SEQUENCE [LARGE SCALE GENOMIC DNA]</scope>
    <source>
        <strain evidence="2 3">UMB1298</strain>
    </source>
</reference>
<dbReference type="AlphaFoldDB" id="A0A2I1PAG9"/>
<evidence type="ECO:0000259" key="1">
    <source>
        <dbReference type="Pfam" id="PF11716"/>
    </source>
</evidence>
<dbReference type="SUPFAM" id="SSF109854">
    <property type="entry name" value="DinB/YfiT-like putative metalloenzymes"/>
    <property type="match status" value="1"/>
</dbReference>
<evidence type="ECO:0000313" key="2">
    <source>
        <dbReference type="EMBL" id="PKZ41635.1"/>
    </source>
</evidence>
<dbReference type="Pfam" id="PF11716">
    <property type="entry name" value="MDMPI_N"/>
    <property type="match status" value="1"/>
</dbReference>
<dbReference type="NCBIfam" id="TIGR03083">
    <property type="entry name" value="maleylpyruvate isomerase family mycothiol-dependent enzyme"/>
    <property type="match status" value="1"/>
</dbReference>
<dbReference type="RefSeq" id="WP_101849658.1">
    <property type="nucleotide sequence ID" value="NZ_JBHLVH010000012.1"/>
</dbReference>
<comment type="caution">
    <text evidence="2">The sequence shown here is derived from an EMBL/GenBank/DDBJ whole genome shotgun (WGS) entry which is preliminary data.</text>
</comment>
<dbReference type="EMBL" id="PKIZ01000011">
    <property type="protein sequence ID" value="PKZ41635.1"/>
    <property type="molecule type" value="Genomic_DNA"/>
</dbReference>
<gene>
    <name evidence="2" type="ORF">CYJ76_07085</name>
</gene>
<sequence length="230" mass="24488">MPLLRRRPRTPGPARPSPAEATWRLVHAERWALVADLADLDRAAWDTPSLAPGWTVMDVAAHLVDNARTTPWRLTRAMVAAGGSLDRQNQAGVDAERRPTPAAMLDALRSVAGRTSGPPTWLAPVASRLVEEIAHGEDVRRPLGIRHFYPIPAVQQALAHQLGTREALGGAPAALRRVTLVGTDGNVALGSGPEVRGRLLELLMAATGRPWEPGALTGPGVALLEDASAR</sequence>
<protein>
    <recommendedName>
        <fullName evidence="1">Mycothiol-dependent maleylpyruvate isomerase metal-binding domain-containing protein</fullName>
    </recommendedName>
</protein>